<evidence type="ECO:0000256" key="2">
    <source>
        <dbReference type="ARBA" id="ARBA00006810"/>
    </source>
</evidence>
<comment type="subcellular location">
    <subcellularLocation>
        <location evidence="1">Mitochondrion inner membrane</location>
        <topology evidence="1">Multi-pass membrane protein</topology>
    </subcellularLocation>
</comment>
<comment type="similarity">
    <text evidence="2">Belongs to the ATPase A chain family.</text>
</comment>
<evidence type="ECO:0000256" key="3">
    <source>
        <dbReference type="ARBA" id="ARBA00021312"/>
    </source>
</evidence>
<dbReference type="OrthoDB" id="5976622at2759"/>
<name>A0A4P9WGQ8_9FUNG</name>
<keyword evidence="9" id="KW-0406">Ion transport</keyword>
<dbReference type="PANTHER" id="PTHR11410">
    <property type="entry name" value="ATP SYNTHASE SUBUNIT A"/>
    <property type="match status" value="1"/>
</dbReference>
<evidence type="ECO:0000256" key="7">
    <source>
        <dbReference type="ARBA" id="ARBA00022781"/>
    </source>
</evidence>
<organism evidence="14 15">
    <name type="scientific">Blyttiomyces helicus</name>
    <dbReference type="NCBI Taxonomy" id="388810"/>
    <lineage>
        <taxon>Eukaryota</taxon>
        <taxon>Fungi</taxon>
        <taxon>Fungi incertae sedis</taxon>
        <taxon>Chytridiomycota</taxon>
        <taxon>Chytridiomycota incertae sedis</taxon>
        <taxon>Chytridiomycetes</taxon>
        <taxon>Chytridiomycetes incertae sedis</taxon>
        <taxon>Blyttiomyces</taxon>
    </lineage>
</organism>
<dbReference type="GO" id="GO:0046933">
    <property type="term" value="F:proton-transporting ATP synthase activity, rotational mechanism"/>
    <property type="evidence" value="ECO:0007669"/>
    <property type="project" value="TreeGrafter"/>
</dbReference>
<keyword evidence="15" id="KW-1185">Reference proteome</keyword>
<feature type="transmembrane region" description="Helical" evidence="13">
    <location>
        <begin position="29"/>
        <end position="55"/>
    </location>
</feature>
<evidence type="ECO:0000313" key="15">
    <source>
        <dbReference type="Proteomes" id="UP000269721"/>
    </source>
</evidence>
<sequence>MMLHFSPMEQFNLFPLLTLHLDITQHTAYLALAAVLVVALGSAATYAPSFLSLLAESQYCTVLSMVEGYAGVNRFTAAYFPLVFTVFYVVLFSNLLGMIPYSIAVVWGAGGGFHVSSLGVGLLAYDCGCTGDLPVDRVVHYGFLDDRVCIVDDEAGEG</sequence>
<evidence type="ECO:0000256" key="5">
    <source>
        <dbReference type="ARBA" id="ARBA00022547"/>
    </source>
</evidence>
<feature type="transmembrane region" description="Helical" evidence="13">
    <location>
        <begin position="75"/>
        <end position="96"/>
    </location>
</feature>
<dbReference type="PANTHER" id="PTHR11410:SF0">
    <property type="entry name" value="ATP SYNTHASE SUBUNIT A"/>
    <property type="match status" value="1"/>
</dbReference>
<keyword evidence="7" id="KW-0375">Hydrogen ion transport</keyword>
<dbReference type="InterPro" id="IPR045083">
    <property type="entry name" value="ATP_synth_F0_asu_bact/mt"/>
</dbReference>
<evidence type="ECO:0000256" key="10">
    <source>
        <dbReference type="ARBA" id="ARBA00023136"/>
    </source>
</evidence>
<reference evidence="15" key="1">
    <citation type="journal article" date="2018" name="Nat. Microbiol.">
        <title>Leveraging single-cell genomics to expand the fungal tree of life.</title>
        <authorList>
            <person name="Ahrendt S.R."/>
            <person name="Quandt C.A."/>
            <person name="Ciobanu D."/>
            <person name="Clum A."/>
            <person name="Salamov A."/>
            <person name="Andreopoulos B."/>
            <person name="Cheng J.F."/>
            <person name="Woyke T."/>
            <person name="Pelin A."/>
            <person name="Henrissat B."/>
            <person name="Reynolds N.K."/>
            <person name="Benny G.L."/>
            <person name="Smith M.E."/>
            <person name="James T.Y."/>
            <person name="Grigoriev I.V."/>
        </authorList>
    </citation>
    <scope>NUCLEOTIDE SEQUENCE [LARGE SCALE GENOMIC DNA]</scope>
</reference>
<dbReference type="GO" id="GO:0045259">
    <property type="term" value="C:proton-transporting ATP synthase complex"/>
    <property type="evidence" value="ECO:0007669"/>
    <property type="project" value="UniProtKB-KW"/>
</dbReference>
<dbReference type="AlphaFoldDB" id="A0A4P9WGQ8"/>
<keyword evidence="4" id="KW-0813">Transport</keyword>
<evidence type="ECO:0000256" key="4">
    <source>
        <dbReference type="ARBA" id="ARBA00022448"/>
    </source>
</evidence>
<accession>A0A4P9WGQ8</accession>
<dbReference type="Pfam" id="PF00119">
    <property type="entry name" value="ATP-synt_A"/>
    <property type="match status" value="1"/>
</dbReference>
<proteinExistence type="inferred from homology"/>
<evidence type="ECO:0000256" key="11">
    <source>
        <dbReference type="ARBA" id="ARBA00023310"/>
    </source>
</evidence>
<keyword evidence="6 13" id="KW-0812">Transmembrane</keyword>
<evidence type="ECO:0000256" key="1">
    <source>
        <dbReference type="ARBA" id="ARBA00004448"/>
    </source>
</evidence>
<keyword evidence="5" id="KW-0138">CF(0)</keyword>
<keyword evidence="8 13" id="KW-1133">Transmembrane helix</keyword>
<protein>
    <recommendedName>
        <fullName evidence="3">ATP synthase subunit a</fullName>
    </recommendedName>
    <alternativeName>
        <fullName evidence="12">F-ATPase protein 6</fullName>
    </alternativeName>
</protein>
<dbReference type="Proteomes" id="UP000269721">
    <property type="component" value="Unassembled WGS sequence"/>
</dbReference>
<dbReference type="GO" id="GO:0005743">
    <property type="term" value="C:mitochondrial inner membrane"/>
    <property type="evidence" value="ECO:0007669"/>
    <property type="project" value="UniProtKB-SubCell"/>
</dbReference>
<evidence type="ECO:0000256" key="9">
    <source>
        <dbReference type="ARBA" id="ARBA00023065"/>
    </source>
</evidence>
<dbReference type="EMBL" id="KZ995946">
    <property type="protein sequence ID" value="RKO89686.1"/>
    <property type="molecule type" value="Genomic_DNA"/>
</dbReference>
<gene>
    <name evidence="14" type="ORF">BDK51DRAFT_35083</name>
</gene>
<evidence type="ECO:0000256" key="12">
    <source>
        <dbReference type="ARBA" id="ARBA00032954"/>
    </source>
</evidence>
<dbReference type="SUPFAM" id="SSF81336">
    <property type="entry name" value="F1F0 ATP synthase subunit A"/>
    <property type="match status" value="1"/>
</dbReference>
<evidence type="ECO:0000313" key="14">
    <source>
        <dbReference type="EMBL" id="RKO89686.1"/>
    </source>
</evidence>
<dbReference type="InterPro" id="IPR035908">
    <property type="entry name" value="F0_ATP_A_sf"/>
</dbReference>
<evidence type="ECO:0000256" key="8">
    <source>
        <dbReference type="ARBA" id="ARBA00022989"/>
    </source>
</evidence>
<keyword evidence="11" id="KW-0066">ATP synthesis</keyword>
<evidence type="ECO:0000256" key="13">
    <source>
        <dbReference type="SAM" id="Phobius"/>
    </source>
</evidence>
<keyword evidence="10 13" id="KW-0472">Membrane</keyword>
<dbReference type="InterPro" id="IPR000568">
    <property type="entry name" value="ATP_synth_F0_asu"/>
</dbReference>
<evidence type="ECO:0000256" key="6">
    <source>
        <dbReference type="ARBA" id="ARBA00022692"/>
    </source>
</evidence>
<feature type="transmembrane region" description="Helical" evidence="13">
    <location>
        <begin position="103"/>
        <end position="125"/>
    </location>
</feature>